<organism evidence="1 2">
    <name type="scientific">Eragrostis curvula</name>
    <name type="common">weeping love grass</name>
    <dbReference type="NCBI Taxonomy" id="38414"/>
    <lineage>
        <taxon>Eukaryota</taxon>
        <taxon>Viridiplantae</taxon>
        <taxon>Streptophyta</taxon>
        <taxon>Embryophyta</taxon>
        <taxon>Tracheophyta</taxon>
        <taxon>Spermatophyta</taxon>
        <taxon>Magnoliopsida</taxon>
        <taxon>Liliopsida</taxon>
        <taxon>Poales</taxon>
        <taxon>Poaceae</taxon>
        <taxon>PACMAD clade</taxon>
        <taxon>Chloridoideae</taxon>
        <taxon>Eragrostideae</taxon>
        <taxon>Eragrostidinae</taxon>
        <taxon>Eragrostis</taxon>
    </lineage>
</organism>
<evidence type="ECO:0000313" key="2">
    <source>
        <dbReference type="Proteomes" id="UP000324897"/>
    </source>
</evidence>
<dbReference type="EMBL" id="RWGY01000051">
    <property type="protein sequence ID" value="TVU06290.1"/>
    <property type="molecule type" value="Genomic_DNA"/>
</dbReference>
<dbReference type="Proteomes" id="UP000324897">
    <property type="component" value="Unassembled WGS sequence"/>
</dbReference>
<protein>
    <submittedName>
        <fullName evidence="1">Uncharacterized protein</fullName>
    </submittedName>
</protein>
<reference evidence="1 2" key="1">
    <citation type="journal article" date="2019" name="Sci. Rep.">
        <title>A high-quality genome of Eragrostis curvula grass provides insights into Poaceae evolution and supports new strategies to enhance forage quality.</title>
        <authorList>
            <person name="Carballo J."/>
            <person name="Santos B.A.C.M."/>
            <person name="Zappacosta D."/>
            <person name="Garbus I."/>
            <person name="Selva J.P."/>
            <person name="Gallo C.A."/>
            <person name="Diaz A."/>
            <person name="Albertini E."/>
            <person name="Caccamo M."/>
            <person name="Echenique V."/>
        </authorList>
    </citation>
    <scope>NUCLEOTIDE SEQUENCE [LARGE SCALE GENOMIC DNA]</scope>
    <source>
        <strain evidence="2">cv. Victoria</strain>
        <tissue evidence="1">Leaf</tissue>
    </source>
</reference>
<accession>A0A5J9T4I4</accession>
<keyword evidence="2" id="KW-1185">Reference proteome</keyword>
<comment type="caution">
    <text evidence="1">The sequence shown here is derived from an EMBL/GenBank/DDBJ whole genome shotgun (WGS) entry which is preliminary data.</text>
</comment>
<feature type="non-terminal residue" evidence="1">
    <location>
        <position position="1"/>
    </location>
</feature>
<sequence>MQVSRVRETRRSTNFPYTKLVVVGRGGKQKVTNRPLIIYVSIVSHNAAADGDAISDGELAHLDAGVHGEPGIEVLDGGADPAVKVRHWRVFGQRHRATPERVVVDDDAADADKAEKLLVVPHVVGLVGVHKRHVEPPQVPVVGEKFLEAVQPGALAEVNLVLDAGLLDELAAHLVIVFAFGVNGNDLAVVGQGERCGEQRVTRVDANLDGVLGAGQLDQHPQQLRLVRRRRHEPPAWTQARTATEITNLE</sequence>
<dbReference type="Gramene" id="TVU06290">
    <property type="protein sequence ID" value="TVU06290"/>
    <property type="gene ID" value="EJB05_49495"/>
</dbReference>
<name>A0A5J9T4I4_9POAL</name>
<gene>
    <name evidence="1" type="ORF">EJB05_49495</name>
</gene>
<dbReference type="AlphaFoldDB" id="A0A5J9T4I4"/>
<proteinExistence type="predicted"/>
<evidence type="ECO:0000313" key="1">
    <source>
        <dbReference type="EMBL" id="TVU06290.1"/>
    </source>
</evidence>